<evidence type="ECO:0000256" key="4">
    <source>
        <dbReference type="PROSITE-ProRule" id="PRU00042"/>
    </source>
</evidence>
<evidence type="ECO:0000256" key="3">
    <source>
        <dbReference type="ARBA" id="ARBA00022833"/>
    </source>
</evidence>
<dbReference type="Proteomes" id="UP001286313">
    <property type="component" value="Unassembled WGS sequence"/>
</dbReference>
<dbReference type="PANTHER" id="PTHR23235">
    <property type="entry name" value="KRUEPPEL-LIKE TRANSCRIPTION FACTOR"/>
    <property type="match status" value="1"/>
</dbReference>
<keyword evidence="8" id="KW-1185">Reference proteome</keyword>
<dbReference type="SMART" id="SM00355">
    <property type="entry name" value="ZnF_C2H2"/>
    <property type="match status" value="3"/>
</dbReference>
<proteinExistence type="predicted"/>
<dbReference type="EMBL" id="JAWQEG010001264">
    <property type="protein sequence ID" value="KAK3881043.1"/>
    <property type="molecule type" value="Genomic_DNA"/>
</dbReference>
<keyword evidence="1" id="KW-0479">Metal-binding</keyword>
<feature type="compositionally biased region" description="Basic and acidic residues" evidence="5">
    <location>
        <begin position="94"/>
        <end position="110"/>
    </location>
</feature>
<dbReference type="GO" id="GO:0000981">
    <property type="term" value="F:DNA-binding transcription factor activity, RNA polymerase II-specific"/>
    <property type="evidence" value="ECO:0007669"/>
    <property type="project" value="TreeGrafter"/>
</dbReference>
<dbReference type="AlphaFoldDB" id="A0AAE1G072"/>
<feature type="domain" description="C2H2-type" evidence="6">
    <location>
        <begin position="5"/>
        <end position="35"/>
    </location>
</feature>
<name>A0AAE1G072_PETCI</name>
<dbReference type="GO" id="GO:0008270">
    <property type="term" value="F:zinc ion binding"/>
    <property type="evidence" value="ECO:0007669"/>
    <property type="project" value="UniProtKB-KW"/>
</dbReference>
<feature type="region of interest" description="Disordered" evidence="5">
    <location>
        <begin position="215"/>
        <end position="240"/>
    </location>
</feature>
<dbReference type="InterPro" id="IPR013087">
    <property type="entry name" value="Znf_C2H2_type"/>
</dbReference>
<dbReference type="GO" id="GO:0000978">
    <property type="term" value="F:RNA polymerase II cis-regulatory region sequence-specific DNA binding"/>
    <property type="evidence" value="ECO:0007669"/>
    <property type="project" value="TreeGrafter"/>
</dbReference>
<dbReference type="PROSITE" id="PS50157">
    <property type="entry name" value="ZINC_FINGER_C2H2_2"/>
    <property type="match status" value="2"/>
</dbReference>
<dbReference type="SUPFAM" id="SSF57667">
    <property type="entry name" value="beta-beta-alpha zinc fingers"/>
    <property type="match status" value="2"/>
</dbReference>
<comment type="caution">
    <text evidence="7">The sequence shown here is derived from an EMBL/GenBank/DDBJ whole genome shotgun (WGS) entry which is preliminary data.</text>
</comment>
<sequence length="240" mass="26987">MREFLTCPVCGRCITGKNCRQNLRHHLLIHTGVKPFSCPHCPHRANYKPNLLKHIRSVHGPKLNIPIGTNINSPGGRERQWGGSNMPGVWQEYQREKQASKPPVPHDHPHGPQTLQIKAFYGRNKRQHLTNHLSTHTGEKPYGCPFCPHRSSRKDNLKMHIKLRHLNNLPSSMLGGDVTPRYQGHEGVLCGSTPRHKGCSNVPSLSQVLRWEEQETASALPHDDSHWGEALPLSSLSTPS</sequence>
<organism evidence="7 8">
    <name type="scientific">Petrolisthes cinctipes</name>
    <name type="common">Flat porcelain crab</name>
    <dbReference type="NCBI Taxonomy" id="88211"/>
    <lineage>
        <taxon>Eukaryota</taxon>
        <taxon>Metazoa</taxon>
        <taxon>Ecdysozoa</taxon>
        <taxon>Arthropoda</taxon>
        <taxon>Crustacea</taxon>
        <taxon>Multicrustacea</taxon>
        <taxon>Malacostraca</taxon>
        <taxon>Eumalacostraca</taxon>
        <taxon>Eucarida</taxon>
        <taxon>Decapoda</taxon>
        <taxon>Pleocyemata</taxon>
        <taxon>Anomura</taxon>
        <taxon>Galatheoidea</taxon>
        <taxon>Porcellanidae</taxon>
        <taxon>Petrolisthes</taxon>
    </lineage>
</organism>
<keyword evidence="2 4" id="KW-0863">Zinc-finger</keyword>
<gene>
    <name evidence="7" type="ORF">Pcinc_014500</name>
</gene>
<reference evidence="7" key="1">
    <citation type="submission" date="2023-10" db="EMBL/GenBank/DDBJ databases">
        <title>Genome assemblies of two species of porcelain crab, Petrolisthes cinctipes and Petrolisthes manimaculis (Anomura: Porcellanidae).</title>
        <authorList>
            <person name="Angst P."/>
        </authorList>
    </citation>
    <scope>NUCLEOTIDE SEQUENCE</scope>
    <source>
        <strain evidence="7">PB745_01</strain>
        <tissue evidence="7">Gill</tissue>
    </source>
</reference>
<protein>
    <recommendedName>
        <fullName evidence="6">C2H2-type domain-containing protein</fullName>
    </recommendedName>
</protein>
<feature type="region of interest" description="Disordered" evidence="5">
    <location>
        <begin position="94"/>
        <end position="113"/>
    </location>
</feature>
<feature type="domain" description="C2H2-type" evidence="6">
    <location>
        <begin position="142"/>
        <end position="170"/>
    </location>
</feature>
<evidence type="ECO:0000313" key="7">
    <source>
        <dbReference type="EMBL" id="KAK3881043.1"/>
    </source>
</evidence>
<dbReference type="PANTHER" id="PTHR23235:SF120">
    <property type="entry name" value="KRUPPEL-LIKE FACTOR 15"/>
    <property type="match status" value="1"/>
</dbReference>
<evidence type="ECO:0000256" key="1">
    <source>
        <dbReference type="ARBA" id="ARBA00022723"/>
    </source>
</evidence>
<evidence type="ECO:0000259" key="6">
    <source>
        <dbReference type="PROSITE" id="PS50157"/>
    </source>
</evidence>
<dbReference type="Gene3D" id="3.30.160.60">
    <property type="entry name" value="Classic Zinc Finger"/>
    <property type="match status" value="4"/>
</dbReference>
<keyword evidence="3" id="KW-0862">Zinc</keyword>
<evidence type="ECO:0000256" key="5">
    <source>
        <dbReference type="SAM" id="MobiDB-lite"/>
    </source>
</evidence>
<evidence type="ECO:0000256" key="2">
    <source>
        <dbReference type="ARBA" id="ARBA00022771"/>
    </source>
</evidence>
<accession>A0AAE1G072</accession>
<dbReference type="InterPro" id="IPR036236">
    <property type="entry name" value="Znf_C2H2_sf"/>
</dbReference>
<evidence type="ECO:0000313" key="8">
    <source>
        <dbReference type="Proteomes" id="UP001286313"/>
    </source>
</evidence>